<protein>
    <submittedName>
        <fullName evidence="8">Uncharacterized protein</fullName>
    </submittedName>
</protein>
<keyword evidence="4" id="KW-1133">Transmembrane helix</keyword>
<dbReference type="Proteomes" id="UP000015523">
    <property type="component" value="Unassembled WGS sequence"/>
</dbReference>
<evidence type="ECO:0000256" key="3">
    <source>
        <dbReference type="ARBA" id="ARBA00022475"/>
    </source>
</evidence>
<feature type="domain" description="OmpA-like" evidence="6">
    <location>
        <begin position="64"/>
        <end position="147"/>
    </location>
</feature>
<evidence type="ECO:0000256" key="1">
    <source>
        <dbReference type="ARBA" id="ARBA00004162"/>
    </source>
</evidence>
<evidence type="ECO:0000259" key="6">
    <source>
        <dbReference type="Pfam" id="PF00691"/>
    </source>
</evidence>
<keyword evidence="4" id="KW-0812">Transmembrane</keyword>
<organism evidence="8 9">
    <name type="scientific">Sphingobium ummariense RL-3</name>
    <dbReference type="NCBI Taxonomy" id="1346791"/>
    <lineage>
        <taxon>Bacteria</taxon>
        <taxon>Pseudomonadati</taxon>
        <taxon>Pseudomonadota</taxon>
        <taxon>Alphaproteobacteria</taxon>
        <taxon>Sphingomonadales</taxon>
        <taxon>Sphingomonadaceae</taxon>
        <taxon>Sphingobium</taxon>
    </lineage>
</organism>
<evidence type="ECO:0000259" key="7">
    <source>
        <dbReference type="Pfam" id="PF13677"/>
    </source>
</evidence>
<evidence type="ECO:0000256" key="5">
    <source>
        <dbReference type="ARBA" id="ARBA00023136"/>
    </source>
</evidence>
<dbReference type="OrthoDB" id="7597149at2"/>
<comment type="subcellular location">
    <subcellularLocation>
        <location evidence="1">Cell membrane</location>
        <topology evidence="1">Single-pass membrane protein</topology>
    </subcellularLocation>
</comment>
<dbReference type="PATRIC" id="fig|1346791.3.peg.2229"/>
<dbReference type="InterPro" id="IPR025713">
    <property type="entry name" value="MotB-like_N_dom"/>
</dbReference>
<proteinExistence type="inferred from homology"/>
<accession>T0J1Z1</accession>
<feature type="domain" description="Motility protein B-like N-terminal" evidence="7">
    <location>
        <begin position="9"/>
        <end position="47"/>
    </location>
</feature>
<sequence>MSGAVARRNRWAVSFADLLLLLLGFFILLQANGSKRDALLAQVSRQFGGHPAAPDVAFRAADIFVPGEALLTDKGRRQVAMAAARLRGGTGAITLRSEGTDGGRQRFDRWDLAAARLGAVARALKAGGIPEGRLAIAGLGEDGAQRHHGQMIYMAR</sequence>
<evidence type="ECO:0000256" key="2">
    <source>
        <dbReference type="ARBA" id="ARBA00008914"/>
    </source>
</evidence>
<dbReference type="Pfam" id="PF00691">
    <property type="entry name" value="OmpA"/>
    <property type="match status" value="1"/>
</dbReference>
<evidence type="ECO:0000313" key="8">
    <source>
        <dbReference type="EMBL" id="EQB31981.1"/>
    </source>
</evidence>
<dbReference type="RefSeq" id="WP_021318118.1">
    <property type="nucleotide sequence ID" value="NZ_AUWY01000080.1"/>
</dbReference>
<dbReference type="eggNOG" id="COG1360">
    <property type="taxonomic scope" value="Bacteria"/>
</dbReference>
<dbReference type="EMBL" id="AUWY01000080">
    <property type="protein sequence ID" value="EQB31981.1"/>
    <property type="molecule type" value="Genomic_DNA"/>
</dbReference>
<evidence type="ECO:0000313" key="9">
    <source>
        <dbReference type="Proteomes" id="UP000015523"/>
    </source>
</evidence>
<dbReference type="Gene3D" id="3.30.1330.60">
    <property type="entry name" value="OmpA-like domain"/>
    <property type="match status" value="1"/>
</dbReference>
<keyword evidence="5" id="KW-0472">Membrane</keyword>
<dbReference type="Pfam" id="PF13677">
    <property type="entry name" value="MotB_plug"/>
    <property type="match status" value="1"/>
</dbReference>
<reference evidence="8 9" key="1">
    <citation type="journal article" date="2013" name="Genome Announc.">
        <title>Draft Genome Sequence of Sphingobium ummariense Strain RL-3, a Hexachlorocyclohexane-Degrading Bacterium.</title>
        <authorList>
            <person name="Kohli P."/>
            <person name="Dua A."/>
            <person name="Sangwan N."/>
            <person name="Oldach P."/>
            <person name="Khurana J.P."/>
            <person name="Lal R."/>
        </authorList>
    </citation>
    <scope>NUCLEOTIDE SEQUENCE [LARGE SCALE GENOMIC DNA]</scope>
    <source>
        <strain evidence="8 9">RL-3</strain>
    </source>
</reference>
<keyword evidence="3" id="KW-1003">Cell membrane</keyword>
<comment type="caution">
    <text evidence="8">The sequence shown here is derived from an EMBL/GenBank/DDBJ whole genome shotgun (WGS) entry which is preliminary data.</text>
</comment>
<dbReference type="InterPro" id="IPR036737">
    <property type="entry name" value="OmpA-like_sf"/>
</dbReference>
<dbReference type="STRING" id="1346791.M529_11585"/>
<name>T0J1Z1_9SPHN</name>
<dbReference type="InterPro" id="IPR006665">
    <property type="entry name" value="OmpA-like"/>
</dbReference>
<dbReference type="SUPFAM" id="SSF103088">
    <property type="entry name" value="OmpA-like"/>
    <property type="match status" value="1"/>
</dbReference>
<evidence type="ECO:0000256" key="4">
    <source>
        <dbReference type="ARBA" id="ARBA00022989"/>
    </source>
</evidence>
<keyword evidence="9" id="KW-1185">Reference proteome</keyword>
<gene>
    <name evidence="8" type="ORF">M529_11585</name>
</gene>
<comment type="similarity">
    <text evidence="2">Belongs to the MotB family.</text>
</comment>
<dbReference type="AlphaFoldDB" id="T0J1Z1"/>
<dbReference type="GO" id="GO:0016020">
    <property type="term" value="C:membrane"/>
    <property type="evidence" value="ECO:0007669"/>
    <property type="project" value="UniProtKB-SubCell"/>
</dbReference>